<dbReference type="AlphaFoldDB" id="A0A4P7NIN0"/>
<dbReference type="Proteomes" id="UP000294847">
    <property type="component" value="Chromosome 4"/>
</dbReference>
<dbReference type="PANTHER" id="PTHR37784:SF4">
    <property type="entry name" value="TRANSCRIPTION FACTOR-LIKE PROTEIN EUC1"/>
    <property type="match status" value="1"/>
</dbReference>
<feature type="region of interest" description="Disordered" evidence="1">
    <location>
        <begin position="84"/>
        <end position="112"/>
    </location>
</feature>
<protein>
    <submittedName>
        <fullName evidence="2">Uncharacterized protein</fullName>
    </submittedName>
</protein>
<dbReference type="InterPro" id="IPR022210">
    <property type="entry name" value="TF_GCR1-like"/>
</dbReference>
<evidence type="ECO:0000313" key="3">
    <source>
        <dbReference type="Proteomes" id="UP000294847"/>
    </source>
</evidence>
<feature type="compositionally biased region" description="Polar residues" evidence="1">
    <location>
        <begin position="84"/>
        <end position="108"/>
    </location>
</feature>
<accession>A0A4P7NIN0</accession>
<gene>
    <name evidence="2" type="ORF">PoMZ_08788</name>
</gene>
<dbReference type="EMBL" id="CP034207">
    <property type="protein sequence ID" value="QBZ61830.1"/>
    <property type="molecule type" value="Genomic_DNA"/>
</dbReference>
<evidence type="ECO:0000313" key="2">
    <source>
        <dbReference type="EMBL" id="QBZ61830.1"/>
    </source>
</evidence>
<dbReference type="Pfam" id="PF12550">
    <property type="entry name" value="GCR1_C"/>
    <property type="match status" value="1"/>
</dbReference>
<dbReference type="InterPro" id="IPR052146">
    <property type="entry name" value="HOT1"/>
</dbReference>
<feature type="region of interest" description="Disordered" evidence="1">
    <location>
        <begin position="1"/>
        <end position="66"/>
    </location>
</feature>
<dbReference type="PANTHER" id="PTHR37784">
    <property type="entry name" value="PROTEIN MSN1"/>
    <property type="match status" value="1"/>
</dbReference>
<dbReference type="GO" id="GO:0000981">
    <property type="term" value="F:DNA-binding transcription factor activity, RNA polymerase II-specific"/>
    <property type="evidence" value="ECO:0007669"/>
    <property type="project" value="TreeGrafter"/>
</dbReference>
<feature type="compositionally biased region" description="Low complexity" evidence="1">
    <location>
        <begin position="25"/>
        <end position="41"/>
    </location>
</feature>
<dbReference type="GO" id="GO:0000978">
    <property type="term" value="F:RNA polymerase II cis-regulatory region sequence-specific DNA binding"/>
    <property type="evidence" value="ECO:0007669"/>
    <property type="project" value="TreeGrafter"/>
</dbReference>
<organism evidence="2 3">
    <name type="scientific">Pyricularia oryzae</name>
    <name type="common">Rice blast fungus</name>
    <name type="synonym">Magnaporthe oryzae</name>
    <dbReference type="NCBI Taxonomy" id="318829"/>
    <lineage>
        <taxon>Eukaryota</taxon>
        <taxon>Fungi</taxon>
        <taxon>Dikarya</taxon>
        <taxon>Ascomycota</taxon>
        <taxon>Pezizomycotina</taxon>
        <taxon>Sordariomycetes</taxon>
        <taxon>Sordariomycetidae</taxon>
        <taxon>Magnaporthales</taxon>
        <taxon>Pyriculariaceae</taxon>
        <taxon>Pyricularia</taxon>
    </lineage>
</organism>
<reference evidence="2 3" key="1">
    <citation type="journal article" date="2019" name="Mol. Biol. Evol.">
        <title>Blast fungal genomes show frequent chromosomal changes, gene gains and losses, and effector gene turnover.</title>
        <authorList>
            <person name="Gomez Luciano L.B."/>
            <person name="Jason Tsai I."/>
            <person name="Chuma I."/>
            <person name="Tosa Y."/>
            <person name="Chen Y.H."/>
            <person name="Li J.Y."/>
            <person name="Li M.Y."/>
            <person name="Jade Lu M.Y."/>
            <person name="Nakayashiki H."/>
            <person name="Li W.H."/>
        </authorList>
    </citation>
    <scope>NUCLEOTIDE SEQUENCE [LARGE SCALE GENOMIC DNA]</scope>
    <source>
        <strain evidence="2">MZ5-1-6</strain>
    </source>
</reference>
<evidence type="ECO:0000256" key="1">
    <source>
        <dbReference type="SAM" id="MobiDB-lite"/>
    </source>
</evidence>
<name>A0A4P7NIN0_PYROR</name>
<sequence length="409" mass="44165">MSLSPSHVAMADADLKRTASELDEPASGSEDPESSSALSSHPAKRRYIDQSHAEGGQPTTDAGSRTTIASSPITVANGLSNHQQRQFQNGDPSTTHAPPLSGPSTNHLESPGRLQVPEALDEDRLRGMEPGDLVQTILELQSAYEHNMSIVSAQYEDVSRQLAEIRACLSTLLKGSTESLEAASRCLNASPTKSTTHTNPRLVPATPLPVIPAHTGRNTYKPAIQHTKLVPPATEPIARPSPPLVAATPLTTPLSVSARPTPSPSVDASFQRINTPARVSLKLNFPADGSVPTVVSYSTLHTVGEVWAEFKHGLDGTPPIEAIEQQWGSRWRPDPKGRTWFSRRKIVWDKVRELIHDGLSEEDAVAEVDAMRNGRSVHWLINLLTNDRKEIKASWKAAAAAAKAAKGKR</sequence>
<dbReference type="GO" id="GO:0060963">
    <property type="term" value="P:positive regulation of ribosomal protein gene transcription by RNA polymerase II"/>
    <property type="evidence" value="ECO:0007669"/>
    <property type="project" value="TreeGrafter"/>
</dbReference>
<proteinExistence type="predicted"/>
<feature type="compositionally biased region" description="Polar residues" evidence="1">
    <location>
        <begin position="57"/>
        <end position="66"/>
    </location>
</feature>